<evidence type="ECO:0000313" key="6">
    <source>
        <dbReference type="Proteomes" id="UP000203458"/>
    </source>
</evidence>
<dbReference type="OrthoDB" id="6548at10239"/>
<protein>
    <submittedName>
        <fullName evidence="5">Repressor protein</fullName>
    </submittedName>
</protein>
<evidence type="ECO:0000259" key="4">
    <source>
        <dbReference type="PROSITE" id="PS50943"/>
    </source>
</evidence>
<dbReference type="InterPro" id="IPR001387">
    <property type="entry name" value="Cro/C1-type_HTH"/>
</dbReference>
<dbReference type="PROSITE" id="PS50943">
    <property type="entry name" value="HTH_CROC1"/>
    <property type="match status" value="1"/>
</dbReference>
<dbReference type="Gene3D" id="1.10.260.40">
    <property type="entry name" value="lambda repressor-like DNA-binding domains"/>
    <property type="match status" value="1"/>
</dbReference>
<dbReference type="CDD" id="cd06529">
    <property type="entry name" value="S24_LexA-like"/>
    <property type="match status" value="1"/>
</dbReference>
<evidence type="ECO:0000256" key="2">
    <source>
        <dbReference type="ARBA" id="ARBA00023125"/>
    </source>
</evidence>
<dbReference type="InterPro" id="IPR036286">
    <property type="entry name" value="LexA/Signal_pep-like_sf"/>
</dbReference>
<dbReference type="InterPro" id="IPR015927">
    <property type="entry name" value="Peptidase_S24_S26A/B/C"/>
</dbReference>
<dbReference type="GeneID" id="19685469"/>
<proteinExistence type="predicted"/>
<dbReference type="CDD" id="cd00093">
    <property type="entry name" value="HTH_XRE"/>
    <property type="match status" value="1"/>
</dbReference>
<dbReference type="SMART" id="SM00530">
    <property type="entry name" value="HTH_XRE"/>
    <property type="match status" value="1"/>
</dbReference>
<dbReference type="SUPFAM" id="SSF51306">
    <property type="entry name" value="LexA/Signal peptidase"/>
    <property type="match status" value="1"/>
</dbReference>
<dbReference type="Pfam" id="PF00717">
    <property type="entry name" value="Peptidase_S24"/>
    <property type="match status" value="1"/>
</dbReference>
<reference evidence="5 6" key="1">
    <citation type="journal article" date="2014" name="J. Basic Microbiol.">
        <title>Isolation and partial characterization of bacteriophages infecting Pseudomonas syringae pv. actinidiae, causal agent of kiwifruit bacterial canker.</title>
        <authorList>
            <person name="Di Lallo G."/>
            <person name="Evangelisti M."/>
            <person name="Mancuso F."/>
            <person name="Ferrante P."/>
            <person name="Marcelletti S."/>
            <person name="Tinari A."/>
            <person name="Superti F."/>
            <person name="Migliore L."/>
            <person name="D'Addabbo P."/>
            <person name="Frezza D."/>
            <person name="Scortichini M."/>
            <person name="Thaller M.C."/>
        </authorList>
    </citation>
    <scope>NUCLEOTIDE SEQUENCE [LARGE SCALE GENOMIC DNA]</scope>
</reference>
<name>A0A059VA53_9CAUD</name>
<dbReference type="PANTHER" id="PTHR40661">
    <property type="match status" value="1"/>
</dbReference>
<evidence type="ECO:0000256" key="3">
    <source>
        <dbReference type="ARBA" id="ARBA00023163"/>
    </source>
</evidence>
<dbReference type="GO" id="GO:0003677">
    <property type="term" value="F:DNA binding"/>
    <property type="evidence" value="ECO:0007669"/>
    <property type="project" value="UniProtKB-KW"/>
</dbReference>
<dbReference type="RefSeq" id="YP_009043581.1">
    <property type="nucleotide sequence ID" value="NC_024365.1"/>
</dbReference>
<keyword evidence="6" id="KW-1185">Reference proteome</keyword>
<dbReference type="SUPFAM" id="SSF47413">
    <property type="entry name" value="lambda repressor-like DNA-binding domains"/>
    <property type="match status" value="1"/>
</dbReference>
<organism evidence="5 6">
    <name type="scientific">Pseudomonas phage phiPSA1</name>
    <dbReference type="NCBI Taxonomy" id="1500757"/>
    <lineage>
        <taxon>Viruses</taxon>
        <taxon>Duplodnaviria</taxon>
        <taxon>Heunggongvirae</taxon>
        <taxon>Uroviricota</taxon>
        <taxon>Caudoviricetes</taxon>
        <taxon>Readingvirus</taxon>
        <taxon>Readingvirus PSA1</taxon>
    </lineage>
</organism>
<accession>A0A059VA53</accession>
<dbReference type="Gene3D" id="2.10.109.10">
    <property type="entry name" value="Umud Fragment, subunit A"/>
    <property type="match status" value="1"/>
</dbReference>
<dbReference type="KEGG" id="vg:19685469"/>
<dbReference type="Proteomes" id="UP000203458">
    <property type="component" value="Segment"/>
</dbReference>
<dbReference type="PANTHER" id="PTHR40661:SF2">
    <property type="entry name" value="HTH-TYPE TRANSCRIPTIONAL REGULATOR PRTR"/>
    <property type="match status" value="1"/>
</dbReference>
<dbReference type="InterPro" id="IPR039418">
    <property type="entry name" value="LexA-like"/>
</dbReference>
<sequence>MKTRNSHYTLSLAPINTGSNHSRMKKWYELAKARMKERDITQEALAERMGVTQGGVAHWLSGRREPSLTVINDVLEFLDLPKMGMISAQSAAPESNLELLGELSLWDDSDPVDDDECEVPYYAEVEFSGGDGMTEVVEVSDRKLRFSNATLKAAGVDGSSAAVARVKGRSMERLIMDGAAIGFDMSDTSIIDGEIYAFNHGGMLRVKYLYRLPQGAVRISSENDDEYPDEIMTAEKWREESRMLGRVFWWSTVRRSPKKK</sequence>
<dbReference type="InterPro" id="IPR010982">
    <property type="entry name" value="Lambda_DNA-bd_dom_sf"/>
</dbReference>
<evidence type="ECO:0000313" key="5">
    <source>
        <dbReference type="EMBL" id="AHZ95058.1"/>
    </source>
</evidence>
<feature type="domain" description="HTH cro/C1-type" evidence="4">
    <location>
        <begin position="32"/>
        <end position="86"/>
    </location>
</feature>
<keyword evidence="2" id="KW-0238">DNA-binding</keyword>
<keyword evidence="1" id="KW-0805">Transcription regulation</keyword>
<keyword evidence="3" id="KW-0804">Transcription</keyword>
<evidence type="ECO:0000256" key="1">
    <source>
        <dbReference type="ARBA" id="ARBA00023015"/>
    </source>
</evidence>
<dbReference type="EMBL" id="KJ507100">
    <property type="protein sequence ID" value="AHZ95058.1"/>
    <property type="molecule type" value="Genomic_DNA"/>
</dbReference>
<dbReference type="Pfam" id="PF01381">
    <property type="entry name" value="HTH_3"/>
    <property type="match status" value="1"/>
</dbReference>